<dbReference type="InterPro" id="IPR039422">
    <property type="entry name" value="MarR/SlyA-like"/>
</dbReference>
<dbReference type="InterPro" id="IPR000835">
    <property type="entry name" value="HTH_MarR-typ"/>
</dbReference>
<feature type="domain" description="HTH marR-type" evidence="1">
    <location>
        <begin position="20"/>
        <end position="152"/>
    </location>
</feature>
<evidence type="ECO:0000259" key="1">
    <source>
        <dbReference type="PROSITE" id="PS50995"/>
    </source>
</evidence>
<dbReference type="PRINTS" id="PR00598">
    <property type="entry name" value="HTHMARR"/>
</dbReference>
<proteinExistence type="predicted"/>
<dbReference type="PROSITE" id="PS50995">
    <property type="entry name" value="HTH_MARR_2"/>
    <property type="match status" value="1"/>
</dbReference>
<dbReference type="EMBL" id="FNRJ01000023">
    <property type="protein sequence ID" value="SEB14947.1"/>
    <property type="molecule type" value="Genomic_DNA"/>
</dbReference>
<dbReference type="Gene3D" id="1.10.10.10">
    <property type="entry name" value="Winged helix-like DNA-binding domain superfamily/Winged helix DNA-binding domain"/>
    <property type="match status" value="1"/>
</dbReference>
<organism evidence="2 3">
    <name type="scientific">Marinobacterium iners DSM 11526</name>
    <dbReference type="NCBI Taxonomy" id="1122198"/>
    <lineage>
        <taxon>Bacteria</taxon>
        <taxon>Pseudomonadati</taxon>
        <taxon>Pseudomonadota</taxon>
        <taxon>Gammaproteobacteria</taxon>
        <taxon>Oceanospirillales</taxon>
        <taxon>Oceanospirillaceae</taxon>
        <taxon>Marinobacterium</taxon>
    </lineage>
</organism>
<keyword evidence="2" id="KW-0238">DNA-binding</keyword>
<gene>
    <name evidence="2" type="ORF">SAMN02745729_12321</name>
</gene>
<keyword evidence="3" id="KW-1185">Reference proteome</keyword>
<dbReference type="Proteomes" id="UP000242469">
    <property type="component" value="Unassembled WGS sequence"/>
</dbReference>
<dbReference type="STRING" id="1122198.SAMN02745729_12321"/>
<dbReference type="GO" id="GO:0006950">
    <property type="term" value="P:response to stress"/>
    <property type="evidence" value="ECO:0007669"/>
    <property type="project" value="TreeGrafter"/>
</dbReference>
<dbReference type="SMART" id="SM00347">
    <property type="entry name" value="HTH_MARR"/>
    <property type="match status" value="1"/>
</dbReference>
<evidence type="ECO:0000313" key="2">
    <source>
        <dbReference type="EMBL" id="SEB14947.1"/>
    </source>
</evidence>
<dbReference type="PANTHER" id="PTHR33164:SF89">
    <property type="entry name" value="MARR FAMILY REGULATORY PROTEIN"/>
    <property type="match status" value="1"/>
</dbReference>
<protein>
    <submittedName>
        <fullName evidence="2">DNA-binding transcriptional regulator, MarR family</fullName>
    </submittedName>
</protein>
<dbReference type="AlphaFoldDB" id="A0A1H4GZE1"/>
<dbReference type="PANTHER" id="PTHR33164">
    <property type="entry name" value="TRANSCRIPTIONAL REGULATOR, MARR FAMILY"/>
    <property type="match status" value="1"/>
</dbReference>
<reference evidence="3" key="1">
    <citation type="submission" date="2016-10" db="EMBL/GenBank/DDBJ databases">
        <authorList>
            <person name="Varghese N."/>
            <person name="Submissions S."/>
        </authorList>
    </citation>
    <scope>NUCLEOTIDE SEQUENCE [LARGE SCALE GENOMIC DNA]</scope>
    <source>
        <strain evidence="3">DSM 11526</strain>
    </source>
</reference>
<dbReference type="GO" id="GO:0003700">
    <property type="term" value="F:DNA-binding transcription factor activity"/>
    <property type="evidence" value="ECO:0007669"/>
    <property type="project" value="InterPro"/>
</dbReference>
<dbReference type="GO" id="GO:0003677">
    <property type="term" value="F:DNA binding"/>
    <property type="evidence" value="ECO:0007669"/>
    <property type="project" value="UniProtKB-KW"/>
</dbReference>
<dbReference type="InterPro" id="IPR036388">
    <property type="entry name" value="WH-like_DNA-bd_sf"/>
</dbReference>
<dbReference type="SUPFAM" id="SSF46785">
    <property type="entry name" value="Winged helix' DNA-binding domain"/>
    <property type="match status" value="1"/>
</dbReference>
<dbReference type="InterPro" id="IPR036390">
    <property type="entry name" value="WH_DNA-bd_sf"/>
</dbReference>
<dbReference type="OrthoDB" id="6331822at2"/>
<sequence>MTDDKVSAAENEQINFGVLDCLLGYKLRRAQMVFFDSFSAACSDLGISPGLFGVLVVVKENPGLTQTAVAKALGNDRSAMVAVVDRLESMELIERRPSKKDRRSYALYMTPHGKTFFNGLLERVRAHEDELCQYLESGEKKQLLDMLDRFPR</sequence>
<dbReference type="RefSeq" id="WP_091827965.1">
    <property type="nucleotide sequence ID" value="NZ_FNRJ01000023.1"/>
</dbReference>
<evidence type="ECO:0000313" key="3">
    <source>
        <dbReference type="Proteomes" id="UP000242469"/>
    </source>
</evidence>
<accession>A0A1H4GZE1</accession>
<name>A0A1H4GZE1_9GAMM</name>
<dbReference type="Pfam" id="PF12802">
    <property type="entry name" value="MarR_2"/>
    <property type="match status" value="1"/>
</dbReference>